<protein>
    <recommendedName>
        <fullName evidence="2">Ternary complex associated domain-containing protein</fullName>
    </recommendedName>
</protein>
<dbReference type="RefSeq" id="WP_380631786.1">
    <property type="nucleotide sequence ID" value="NZ_JBHSQO010000001.1"/>
</dbReference>
<gene>
    <name evidence="3" type="ORF">ACFP3R_00950</name>
</gene>
<dbReference type="InterPro" id="IPR045544">
    <property type="entry name" value="TCAD9"/>
</dbReference>
<dbReference type="Proteomes" id="UP001596220">
    <property type="component" value="Unassembled WGS sequence"/>
</dbReference>
<dbReference type="SUPFAM" id="SSF56112">
    <property type="entry name" value="Protein kinase-like (PK-like)"/>
    <property type="match status" value="1"/>
</dbReference>
<comment type="caution">
    <text evidence="3">The sequence shown here is derived from an EMBL/GenBank/DDBJ whole genome shotgun (WGS) entry which is preliminary data.</text>
</comment>
<keyword evidence="4" id="KW-1185">Reference proteome</keyword>
<accession>A0ABW1NZF7</accession>
<evidence type="ECO:0000313" key="4">
    <source>
        <dbReference type="Proteomes" id="UP001596220"/>
    </source>
</evidence>
<name>A0ABW1NZF7_9PSEU</name>
<organism evidence="3 4">
    <name type="scientific">Saccharothrix lopnurensis</name>
    <dbReference type="NCBI Taxonomy" id="1670621"/>
    <lineage>
        <taxon>Bacteria</taxon>
        <taxon>Bacillati</taxon>
        <taxon>Actinomycetota</taxon>
        <taxon>Actinomycetes</taxon>
        <taxon>Pseudonocardiales</taxon>
        <taxon>Pseudonocardiaceae</taxon>
        <taxon>Saccharothrix</taxon>
    </lineage>
</organism>
<proteinExistence type="predicted"/>
<feature type="domain" description="Ternary complex associated" evidence="2">
    <location>
        <begin position="43"/>
        <end position="457"/>
    </location>
</feature>
<evidence type="ECO:0000259" key="2">
    <source>
        <dbReference type="Pfam" id="PF19974"/>
    </source>
</evidence>
<sequence length="1429" mass="155918">MPVPEIIFTDHPSDDRKRAEIRAALRRVPDLGPGAWPIPVDLVEVGRVLSGGASGALVVQVRLHRGDHDVVHVAKFDAPATLRREWHAYAELIAPLRSALFAPVLAASPEVVDLAADHGTPLGLVVYDHVGQYAGAPNADLRTLEDVARAAVGGGSALDEAVTLIDTLFTGMGQVLHRRSTVVPTPSSLRPLNPALGPNLEVRAHSTDPRPARDLLWPPDEVLRTSLTGDSGLRPGDAIALAGLRRRSSDDHRSLVGDDVLIRLAPGSVDVPDTPGTTVVGTVTAVRGPTHRDRLPRLSGTPVDPFTALPRVLLDAVPGRARAVSHGDLNPRNVVVVGGRPHLIDYARTAAHRPQQEDHCWLEIGLVRDVLAEAGEHDLLELHRVLALTSQALDRGVAPQVAAGTARAILAEHLHPAHDLLWAVRVQAHRHYPPRADEPWWQAYNHQLLLAAHRTFKWSPHPDTAAKLLASTVLSAVATEWITEPDPFRHWPRSLITRTAHRAADLMPVTSDRMVELFTRLTRSAHHTDPIVTGYRVVLVRERCAAVAAKLATDHDGYLDLTGVLDRITDAHDVELLGEPGTGKTATLRELARRTAASARDGGDRMPLLLDTEVDDPIAEVAALGFGTCAEQALELGAVRVLLDHPSGHRTAALRARYPRVPVTTLRRGTDVAAVTARLDELDAANVRAFLHARLTVLGHHSFRVDRLTEAVLDDPAWARVGGHRPALLTRLVHHVRDDLDRLPAPQEIALADLPHDDTTLLHCERLAVHLIEGTPRPTHPLPTDLLAGDRFRDPVHQDHFAARALLREPALTAHRLRHARWRSAGLFLVTLPEVDEHHVRTLVDQLAPHDPCYAAQLLATARCDTTHFATTWRNTLHDPERAVDWADAADALTEINAVAALRDTVTHASPDAALHALHALDRAHRLPQPRTAERAAGRELRTALLSALHSPSDTLRAEALDIVADTRLPGFELVIADLTHPEHLWLVTSRAQRALRSLGTHLPAEHLARHHHARYRRLTDIEARLPTTTITATAAELEGERAEHLRELAPGQPTDWLLDRRFAPGLDDLVATLLPPAEHRADPEDLLRQATSTQPPRANAAAHAILTTYPERARDLLDRVKHSPAEHHLLIAAAAVKTTRATDVAEELVHHLLRRPPRHRHALAALVRAAHSVDPHTGTRLAWATATTLADHDRPERLTWPWTTALAHCRGGPRELDALLLDPATTSHAVEALAAHDFHRAAGPRPDWTFSEPARRALLAHRTTTAADAARWVRAVATAGLTDALPDVLHVLTTHGTAIVARAGRTHPVQADALPAIGLLAKDTDQAHHVHLILSRSSSPHRLAGLAYLGDWPPVVTAALRDPAHLRTAHNALTRWTPGPHSPPTEPQDWAADLDTPLPRSLRPAFGLPTPPRPTRVGEWVTNATASR</sequence>
<evidence type="ECO:0000256" key="1">
    <source>
        <dbReference type="SAM" id="MobiDB-lite"/>
    </source>
</evidence>
<dbReference type="InterPro" id="IPR011009">
    <property type="entry name" value="Kinase-like_dom_sf"/>
</dbReference>
<feature type="region of interest" description="Disordered" evidence="1">
    <location>
        <begin position="1375"/>
        <end position="1429"/>
    </location>
</feature>
<dbReference type="EMBL" id="JBHSQO010000001">
    <property type="protein sequence ID" value="MFC6087832.1"/>
    <property type="molecule type" value="Genomic_DNA"/>
</dbReference>
<reference evidence="4" key="1">
    <citation type="journal article" date="2019" name="Int. J. Syst. Evol. Microbiol.">
        <title>The Global Catalogue of Microorganisms (GCM) 10K type strain sequencing project: providing services to taxonomists for standard genome sequencing and annotation.</title>
        <authorList>
            <consortium name="The Broad Institute Genomics Platform"/>
            <consortium name="The Broad Institute Genome Sequencing Center for Infectious Disease"/>
            <person name="Wu L."/>
            <person name="Ma J."/>
        </authorList>
    </citation>
    <scope>NUCLEOTIDE SEQUENCE [LARGE SCALE GENOMIC DNA]</scope>
    <source>
        <strain evidence="4">CGMCC 4.7246</strain>
    </source>
</reference>
<dbReference type="Pfam" id="PF19974">
    <property type="entry name" value="TCAD9"/>
    <property type="match status" value="1"/>
</dbReference>
<evidence type="ECO:0000313" key="3">
    <source>
        <dbReference type="EMBL" id="MFC6087832.1"/>
    </source>
</evidence>